<feature type="binding site" evidence="11">
    <location>
        <position position="177"/>
    </location>
    <ligand>
        <name>ATP</name>
        <dbReference type="ChEBI" id="CHEBI:30616"/>
    </ligand>
</feature>
<accession>A0A7R6PPN8</accession>
<feature type="binding site" evidence="11">
    <location>
        <position position="37"/>
    </location>
    <ligand>
        <name>ATP</name>
        <dbReference type="ChEBI" id="CHEBI:30616"/>
    </ligand>
</feature>
<comment type="subcellular location">
    <subcellularLocation>
        <location evidence="1 10">Cytoplasm</location>
    </subcellularLocation>
</comment>
<evidence type="ECO:0000259" key="13">
    <source>
        <dbReference type="SMART" id="SM00387"/>
    </source>
</evidence>
<keyword evidence="7 10" id="KW-0143">Chaperone</keyword>
<dbReference type="Pfam" id="PF13589">
    <property type="entry name" value="HATPase_c_3"/>
    <property type="match status" value="1"/>
</dbReference>
<dbReference type="PANTHER" id="PTHR11528">
    <property type="entry name" value="HEAT SHOCK PROTEIN 90 FAMILY MEMBER"/>
    <property type="match status" value="1"/>
</dbReference>
<feature type="binding site" evidence="11">
    <location>
        <begin position="103"/>
        <end position="104"/>
    </location>
    <ligand>
        <name>ATP</name>
        <dbReference type="ChEBI" id="CHEBI:30616"/>
    </ligand>
</feature>
<dbReference type="Gene3D" id="3.30.565.10">
    <property type="entry name" value="Histidine kinase-like ATPase, C-terminal domain"/>
    <property type="match status" value="1"/>
</dbReference>
<comment type="similarity">
    <text evidence="2 10">Belongs to the heat shock protein 90 family.</text>
</comment>
<evidence type="ECO:0000256" key="5">
    <source>
        <dbReference type="ARBA" id="ARBA00022840"/>
    </source>
</evidence>
<dbReference type="InterPro" id="IPR020575">
    <property type="entry name" value="Hsp90_N"/>
</dbReference>
<dbReference type="SUPFAM" id="SSF55874">
    <property type="entry name" value="ATPase domain of HSP90 chaperone/DNA topoisomerase II/histidine kinase"/>
    <property type="match status" value="1"/>
</dbReference>
<evidence type="ECO:0000256" key="10">
    <source>
        <dbReference type="HAMAP-Rule" id="MF_00505"/>
    </source>
</evidence>
<dbReference type="InterPro" id="IPR037196">
    <property type="entry name" value="HSP90_C"/>
</dbReference>
<feature type="region of interest" description="A; substrate-binding" evidence="10">
    <location>
        <begin position="1"/>
        <end position="354"/>
    </location>
</feature>
<protein>
    <recommendedName>
        <fullName evidence="9 10">Chaperone protein HtpG</fullName>
    </recommendedName>
    <alternativeName>
        <fullName evidence="10">Heat shock protein HtpG</fullName>
    </alternativeName>
    <alternativeName>
        <fullName evidence="10">High temperature protein G</fullName>
    </alternativeName>
</protein>
<dbReference type="GO" id="GO:0005524">
    <property type="term" value="F:ATP binding"/>
    <property type="evidence" value="ECO:0007669"/>
    <property type="project" value="UniProtKB-UniRule"/>
</dbReference>
<keyword evidence="4 10" id="KW-0547">Nucleotide-binding</keyword>
<evidence type="ECO:0000256" key="4">
    <source>
        <dbReference type="ARBA" id="ARBA00022741"/>
    </source>
</evidence>
<keyword evidence="6 10" id="KW-0346">Stress response</keyword>
<dbReference type="Pfam" id="PF00183">
    <property type="entry name" value="HSP90"/>
    <property type="match status" value="1"/>
</dbReference>
<dbReference type="InterPro" id="IPR019805">
    <property type="entry name" value="Heat_shock_protein_90_CS"/>
</dbReference>
<feature type="binding site" evidence="11">
    <location>
        <position position="41"/>
    </location>
    <ligand>
        <name>ATP</name>
        <dbReference type="ChEBI" id="CHEBI:30616"/>
    </ligand>
</feature>
<evidence type="ECO:0000256" key="2">
    <source>
        <dbReference type="ARBA" id="ARBA00008239"/>
    </source>
</evidence>
<dbReference type="Proteomes" id="UP000595332">
    <property type="component" value="Chromosome"/>
</dbReference>
<dbReference type="InterPro" id="IPR003594">
    <property type="entry name" value="HATPase_dom"/>
</dbReference>
<dbReference type="SUPFAM" id="SSF54211">
    <property type="entry name" value="Ribosomal protein S5 domain 2-like"/>
    <property type="match status" value="1"/>
</dbReference>
<gene>
    <name evidence="10 14" type="primary">htpG</name>
    <name evidence="14" type="ORF">NEJAP_2366</name>
</gene>
<dbReference type="HAMAP" id="MF_00505">
    <property type="entry name" value="HSP90"/>
    <property type="match status" value="1"/>
</dbReference>
<dbReference type="GO" id="GO:0051082">
    <property type="term" value="F:unfolded protein binding"/>
    <property type="evidence" value="ECO:0007669"/>
    <property type="project" value="UniProtKB-UniRule"/>
</dbReference>
<dbReference type="AlphaFoldDB" id="A0A7R6PPN8"/>
<reference evidence="14 15" key="1">
    <citation type="journal article" date="2008" name="Int. J. Syst. Evol. Microbiol.">
        <title>Neptunomonas japonica sp. nov., an Osedax japonicus symbiont-like bacterium isolated from sediment adjacent to sperm whale carcasses off Kagoshima, Japan.</title>
        <authorList>
            <person name="Miyazaki M."/>
            <person name="Nogi Y."/>
            <person name="Fujiwara Y."/>
            <person name="Kawato M."/>
            <person name="Kubokawa K."/>
            <person name="Horikoshi K."/>
        </authorList>
    </citation>
    <scope>NUCLEOTIDE SEQUENCE [LARGE SCALE GENOMIC DNA]</scope>
    <source>
        <strain evidence="14 15">JAMM 1380</strain>
    </source>
</reference>
<feature type="domain" description="Histidine kinase/HSP90-like ATPase" evidence="13">
    <location>
        <begin position="30"/>
        <end position="187"/>
    </location>
</feature>
<evidence type="ECO:0000256" key="9">
    <source>
        <dbReference type="ARBA" id="ARBA00070675"/>
    </source>
</evidence>
<keyword evidence="5 10" id="KW-0067">ATP-binding</keyword>
<comment type="function">
    <text evidence="8 10">Molecular chaperone. Has ATPase activity.</text>
</comment>
<evidence type="ECO:0000256" key="11">
    <source>
        <dbReference type="PIRSR" id="PIRSR002583-1"/>
    </source>
</evidence>
<feature type="binding site" evidence="11">
    <location>
        <position position="102"/>
    </location>
    <ligand>
        <name>ATP</name>
        <dbReference type="ChEBI" id="CHEBI:30616"/>
    </ligand>
</feature>
<comment type="caution">
    <text evidence="10">Lacks conserved residue(s) required for the propagation of feature annotation.</text>
</comment>
<keyword evidence="3 10" id="KW-0963">Cytoplasm</keyword>
<dbReference type="FunFam" id="3.30.565.10:FF:000009">
    <property type="entry name" value="Molecular chaperone HtpG"/>
    <property type="match status" value="1"/>
</dbReference>
<evidence type="ECO:0000313" key="15">
    <source>
        <dbReference type="Proteomes" id="UP000595332"/>
    </source>
</evidence>
<dbReference type="GO" id="GO:0005737">
    <property type="term" value="C:cytoplasm"/>
    <property type="evidence" value="ECO:0007669"/>
    <property type="project" value="UniProtKB-SubCell"/>
</dbReference>
<dbReference type="PIRSF" id="PIRSF002583">
    <property type="entry name" value="Hsp90"/>
    <property type="match status" value="1"/>
</dbReference>
<dbReference type="SUPFAM" id="SSF110942">
    <property type="entry name" value="HSP90 C-terminal domain"/>
    <property type="match status" value="1"/>
</dbReference>
<dbReference type="GO" id="GO:0016887">
    <property type="term" value="F:ATP hydrolysis activity"/>
    <property type="evidence" value="ECO:0007669"/>
    <property type="project" value="InterPro"/>
</dbReference>
<dbReference type="Gene3D" id="3.30.230.80">
    <property type="match status" value="1"/>
</dbReference>
<dbReference type="Gene3D" id="1.20.120.790">
    <property type="entry name" value="Heat shock protein 90, C-terminal domain"/>
    <property type="match status" value="1"/>
</dbReference>
<evidence type="ECO:0000256" key="12">
    <source>
        <dbReference type="SAM" id="Coils"/>
    </source>
</evidence>
<dbReference type="Gene3D" id="3.40.50.11260">
    <property type="match status" value="1"/>
</dbReference>
<feature type="binding site" evidence="11">
    <location>
        <position position="88"/>
    </location>
    <ligand>
        <name>ATP</name>
        <dbReference type="ChEBI" id="CHEBI:30616"/>
    </ligand>
</feature>
<feature type="region of interest" description="C" evidence="10">
    <location>
        <begin position="572"/>
        <end position="646"/>
    </location>
</feature>
<organism evidence="14 15">
    <name type="scientific">Neptunomonas japonica JAMM 1380</name>
    <dbReference type="NCBI Taxonomy" id="1441457"/>
    <lineage>
        <taxon>Bacteria</taxon>
        <taxon>Pseudomonadati</taxon>
        <taxon>Pseudomonadota</taxon>
        <taxon>Gammaproteobacteria</taxon>
        <taxon>Oceanospirillales</taxon>
        <taxon>Oceanospirillaceae</taxon>
        <taxon>Neptunomonas</taxon>
    </lineage>
</organism>
<dbReference type="CDD" id="cd16927">
    <property type="entry name" value="HATPase_Hsp90-like"/>
    <property type="match status" value="1"/>
</dbReference>
<dbReference type="FunFam" id="3.30.230.80:FF:000002">
    <property type="entry name" value="Molecular chaperone HtpG"/>
    <property type="match status" value="1"/>
</dbReference>
<dbReference type="SMART" id="SM00387">
    <property type="entry name" value="HATPase_c"/>
    <property type="match status" value="1"/>
</dbReference>
<dbReference type="InterPro" id="IPR020568">
    <property type="entry name" value="Ribosomal_Su5_D2-typ_SF"/>
</dbReference>
<dbReference type="InterPro" id="IPR001404">
    <property type="entry name" value="Hsp90_fam"/>
</dbReference>
<keyword evidence="15" id="KW-1185">Reference proteome</keyword>
<evidence type="ECO:0000256" key="1">
    <source>
        <dbReference type="ARBA" id="ARBA00004496"/>
    </source>
</evidence>
<comment type="subunit">
    <text evidence="10">Homodimer.</text>
</comment>
<evidence type="ECO:0000256" key="6">
    <source>
        <dbReference type="ARBA" id="ARBA00023016"/>
    </source>
</evidence>
<feature type="binding site" evidence="11">
    <location>
        <position position="354"/>
    </location>
    <ligand>
        <name>ATP</name>
        <dbReference type="ChEBI" id="CHEBI:30616"/>
    </ligand>
</feature>
<evidence type="ECO:0000256" key="8">
    <source>
        <dbReference type="ARBA" id="ARBA00058590"/>
    </source>
</evidence>
<name>A0A7R6PPN8_9GAMM</name>
<dbReference type="InterPro" id="IPR036890">
    <property type="entry name" value="HATPase_C_sf"/>
</dbReference>
<feature type="binding site" evidence="11">
    <location>
        <begin position="125"/>
        <end position="130"/>
    </location>
    <ligand>
        <name>ATP</name>
        <dbReference type="ChEBI" id="CHEBI:30616"/>
    </ligand>
</feature>
<feature type="binding site" evidence="11">
    <location>
        <position position="83"/>
    </location>
    <ligand>
        <name>ATP</name>
        <dbReference type="ChEBI" id="CHEBI:30616"/>
    </ligand>
</feature>
<keyword evidence="12" id="KW-0175">Coiled coil</keyword>
<proteinExistence type="inferred from homology"/>
<dbReference type="NCBIfam" id="NF003555">
    <property type="entry name" value="PRK05218.1"/>
    <property type="match status" value="1"/>
</dbReference>
<dbReference type="RefSeq" id="WP_201347511.1">
    <property type="nucleotide sequence ID" value="NZ_AP014546.1"/>
</dbReference>
<evidence type="ECO:0000313" key="14">
    <source>
        <dbReference type="EMBL" id="BBB30312.1"/>
    </source>
</evidence>
<feature type="coiled-coil region" evidence="12">
    <location>
        <begin position="510"/>
        <end position="537"/>
    </location>
</feature>
<dbReference type="PRINTS" id="PR00775">
    <property type="entry name" value="HEATSHOCK90"/>
</dbReference>
<dbReference type="KEGG" id="njp:NEJAP_2366"/>
<evidence type="ECO:0000256" key="7">
    <source>
        <dbReference type="ARBA" id="ARBA00023186"/>
    </source>
</evidence>
<dbReference type="GO" id="GO:0140662">
    <property type="term" value="F:ATP-dependent protein folding chaperone"/>
    <property type="evidence" value="ECO:0007669"/>
    <property type="project" value="InterPro"/>
</dbReference>
<dbReference type="EMBL" id="AP014546">
    <property type="protein sequence ID" value="BBB30312.1"/>
    <property type="molecule type" value="Genomic_DNA"/>
</dbReference>
<evidence type="ECO:0000256" key="3">
    <source>
        <dbReference type="ARBA" id="ARBA00022490"/>
    </source>
</evidence>
<dbReference type="PROSITE" id="PS00298">
    <property type="entry name" value="HSP90"/>
    <property type="match status" value="1"/>
</dbReference>
<sequence length="646" mass="72449">MSTETQKETLGFQTEVKQLLNLMIHSLYSNKEIFLRELISNASDAAEKLRFKALSNGDLYENDGDLKITVSFDPEAKTVTIEDNGVGMSRDDVVEHLGTIAKSGTASFLGQLTGDQAQDSQLIGQFGVGFYSAFIVAEQVDVYTRAAGTPSTEGVHWNSAGEGEFSIATIEKETRGTQIVLHLKEGEEEFADGSRLRNLVRKYSDHIAMPVMMMQEAPLGEESAADEVAEGEEKEVAAPLELETVNSATALWTLNKGDISEEEYNEFYKHISHDFGNPLTVGHNRVEGNLEYTSLLYVPETAPYDLWNRDAPRGLKLYIQRVFVMDQADSFLPLYLRFIKGVVDSNNLSLNVSREILQKDPNVDKLRSALTKRVLDMLTKLAKNEPEKYATFWKAFGSVIKEGPAEDYTNREKIMKLLRFASTNTDSEEPTTSLDEYISRMQEGQTKIYYVVAENYNTAKNSPHLEIFRKKGIEVLLMTERVDEWMMSHLFDFDGKSLQDVTKGELELGETETEEDKKAQEEAAKEAEGLVERLKTRLSDKVSDVRVTHRLTESPACLVLNAYDMGAQMRQIMEAAGQAVPDSKPVFEVNPEHPLIQKLDQEPDEDRFGELAFIIFDQADLAAGGHLSDPAAYVARLNKLLLELSQ</sequence>